<evidence type="ECO:0000256" key="9">
    <source>
        <dbReference type="SAM" id="Coils"/>
    </source>
</evidence>
<feature type="compositionally biased region" description="Low complexity" evidence="10">
    <location>
        <begin position="502"/>
        <end position="512"/>
    </location>
</feature>
<proteinExistence type="inferred from homology"/>
<dbReference type="GeneID" id="111026128"/>
<feature type="coiled-coil region" evidence="9">
    <location>
        <begin position="49"/>
        <end position="76"/>
    </location>
</feature>
<dbReference type="InterPro" id="IPR007145">
    <property type="entry name" value="MAP65_Ase1_PRC1"/>
</dbReference>
<keyword evidence="4" id="KW-0963">Cytoplasm</keyword>
<dbReference type="Pfam" id="PF03999">
    <property type="entry name" value="MAP65_ASE1"/>
    <property type="match status" value="1"/>
</dbReference>
<evidence type="ECO:0000256" key="3">
    <source>
        <dbReference type="ARBA" id="ARBA00006187"/>
    </source>
</evidence>
<dbReference type="KEGG" id="mcha:111026128"/>
<evidence type="ECO:0000313" key="13">
    <source>
        <dbReference type="RefSeq" id="XP_022159823.1"/>
    </source>
</evidence>
<evidence type="ECO:0000256" key="7">
    <source>
        <dbReference type="ARBA" id="ARBA00023212"/>
    </source>
</evidence>
<dbReference type="GO" id="GO:0005634">
    <property type="term" value="C:nucleus"/>
    <property type="evidence" value="ECO:0007669"/>
    <property type="project" value="UniProtKB-SubCell"/>
</dbReference>
<dbReference type="PANTHER" id="PTHR19321">
    <property type="entry name" value="PROTEIN REGULATOR OF CYTOKINESIS 1 PRC1-RELATED"/>
    <property type="match status" value="1"/>
</dbReference>
<evidence type="ECO:0000256" key="6">
    <source>
        <dbReference type="ARBA" id="ARBA00022701"/>
    </source>
</evidence>
<keyword evidence="7" id="KW-0206">Cytoskeleton</keyword>
<dbReference type="AlphaFoldDB" id="A0A6J1DZY3"/>
<evidence type="ECO:0000256" key="8">
    <source>
        <dbReference type="ARBA" id="ARBA00023242"/>
    </source>
</evidence>
<evidence type="ECO:0000256" key="10">
    <source>
        <dbReference type="SAM" id="MobiDB-lite"/>
    </source>
</evidence>
<feature type="coiled-coil region" evidence="9">
    <location>
        <begin position="460"/>
        <end position="487"/>
    </location>
</feature>
<dbReference type="GO" id="GO:0008017">
    <property type="term" value="F:microtubule binding"/>
    <property type="evidence" value="ECO:0007669"/>
    <property type="project" value="InterPro"/>
</dbReference>
<dbReference type="PANTHER" id="PTHR19321:SF7">
    <property type="entry name" value="65-KDA MICROTUBULE-ASSOCIATED PROTEIN 3"/>
    <property type="match status" value="1"/>
</dbReference>
<comment type="subcellular location">
    <subcellularLocation>
        <location evidence="2">Cytoplasm</location>
        <location evidence="2">Cytoskeleton</location>
    </subcellularLocation>
    <subcellularLocation>
        <location evidence="1">Nucleus</location>
    </subcellularLocation>
</comment>
<keyword evidence="9" id="KW-0175">Coiled coil</keyword>
<keyword evidence="5" id="KW-0597">Phosphoprotein</keyword>
<feature type="region of interest" description="Disordered" evidence="10">
    <location>
        <begin position="614"/>
        <end position="642"/>
    </location>
</feature>
<dbReference type="Gene3D" id="1.20.58.1520">
    <property type="match status" value="1"/>
</dbReference>
<keyword evidence="11" id="KW-1185">Reference proteome</keyword>
<dbReference type="RefSeq" id="XP_022159822.1">
    <property type="nucleotide sequence ID" value="XM_022304130.1"/>
</dbReference>
<feature type="region of interest" description="Disordered" evidence="10">
    <location>
        <begin position="679"/>
        <end position="701"/>
    </location>
</feature>
<keyword evidence="8" id="KW-0539">Nucleus</keyword>
<dbReference type="OrthoDB" id="642895at2759"/>
<protein>
    <submittedName>
        <fullName evidence="12 13">65-kDa microtubule-associated protein 3-like</fullName>
    </submittedName>
</protein>
<evidence type="ECO:0000256" key="5">
    <source>
        <dbReference type="ARBA" id="ARBA00022553"/>
    </source>
</evidence>
<feature type="compositionally biased region" description="Low complexity" evidence="10">
    <location>
        <begin position="621"/>
        <end position="630"/>
    </location>
</feature>
<keyword evidence="6" id="KW-0493">Microtubule</keyword>
<evidence type="ECO:0000256" key="4">
    <source>
        <dbReference type="ARBA" id="ARBA00022490"/>
    </source>
</evidence>
<dbReference type="FunFam" id="1.20.58.1520:FF:000002">
    <property type="entry name" value="65-kDa microtubule-associated protein 6"/>
    <property type="match status" value="1"/>
</dbReference>
<dbReference type="RefSeq" id="XP_022159823.1">
    <property type="nucleotide sequence ID" value="XM_022304131.1"/>
</dbReference>
<dbReference type="GO" id="GO:0000226">
    <property type="term" value="P:microtubule cytoskeleton organization"/>
    <property type="evidence" value="ECO:0007669"/>
    <property type="project" value="InterPro"/>
</dbReference>
<accession>A0A6J1DZY3</accession>
<evidence type="ECO:0000313" key="12">
    <source>
        <dbReference type="RefSeq" id="XP_022159822.1"/>
    </source>
</evidence>
<gene>
    <name evidence="12 13" type="primary">LOC111026128</name>
</gene>
<evidence type="ECO:0000256" key="1">
    <source>
        <dbReference type="ARBA" id="ARBA00004123"/>
    </source>
</evidence>
<organism evidence="11 13">
    <name type="scientific">Momordica charantia</name>
    <name type="common">Bitter gourd</name>
    <name type="synonym">Balsam pear</name>
    <dbReference type="NCBI Taxonomy" id="3673"/>
    <lineage>
        <taxon>Eukaryota</taxon>
        <taxon>Viridiplantae</taxon>
        <taxon>Streptophyta</taxon>
        <taxon>Embryophyta</taxon>
        <taxon>Tracheophyta</taxon>
        <taxon>Spermatophyta</taxon>
        <taxon>Magnoliopsida</taxon>
        <taxon>eudicotyledons</taxon>
        <taxon>Gunneridae</taxon>
        <taxon>Pentapetalae</taxon>
        <taxon>rosids</taxon>
        <taxon>fabids</taxon>
        <taxon>Cucurbitales</taxon>
        <taxon>Cucurbitaceae</taxon>
        <taxon>Momordiceae</taxon>
        <taxon>Momordica</taxon>
    </lineage>
</organism>
<name>A0A6J1DZY3_MOMCH</name>
<feature type="region of interest" description="Disordered" evidence="10">
    <location>
        <begin position="496"/>
        <end position="559"/>
    </location>
</feature>
<evidence type="ECO:0000256" key="2">
    <source>
        <dbReference type="ARBA" id="ARBA00004245"/>
    </source>
</evidence>
<dbReference type="GO" id="GO:0005819">
    <property type="term" value="C:spindle"/>
    <property type="evidence" value="ECO:0007669"/>
    <property type="project" value="TreeGrafter"/>
</dbReference>
<reference evidence="12 13" key="1">
    <citation type="submission" date="2025-04" db="UniProtKB">
        <authorList>
            <consortium name="RefSeq"/>
        </authorList>
    </citation>
    <scope>IDENTIFICATION</scope>
    <source>
        <strain evidence="12 13">OHB3-1</strain>
    </source>
</reference>
<comment type="similarity">
    <text evidence="3">Belongs to the MAP65/ASE1 family.</text>
</comment>
<sequence length="728" mass="82290">MTNVPNDPLLQMETTCGTLLHELQIIWDEVGETEASRDKMLLEVEQECLEVYRRKVDQANRFRAQLRQAIADSEAELAAICSAMGERPVHTRQVDQKAGTLKEEMACVLPQVDEMRKRKVDRRNQFLEVLEQIQKISYEIYGSKFSHSSIALDENDLSLRKLEELEGQLHTLQNEKSDRQMVIQEHLHTLNLLCLVLGMDFKQTVNEFHPNLGSPEEGPFDITSESIEILAAAITNLREVKLRRMQRLQDLATTLLELWNLMDTPMEEQQLFQSVTCNIAASEDEITEPNSLSVGSINSVEAEVSRLEELKSSKMKELVLKKRSELDEICRKTHLVLEEDTVVEYAIETIDSGDVDPASILEQIELQLARIKEEAFVRKEILEKVEKWLTACDEECWLEEYNRDENRYNAGRGAHLILKRAEKARSLVNKLPGMVDALTSKTMAWEKDRGIEFTYDGVRLLTMLEEYSILRQEKEQERRRMRDQKKLQGQLIAEQEVLYGTKPSPSKPQSVKKAPRVSAVGANSSKRLSLGGSMHQTPKPDPIHKATPQSRPSRKGDQLHLNDQNFQYDEGFGALPAGRRELDFSGHPVSHSNPLTNAREAESPLIRKPFAPIPTAVQPKTNTTNSTNDANTERTTSDVPFSTPLKKTSVAAADEDQNMMTAKAMPIPVPSTPSTLSVAMQTAETPAAPPPSSAYKAEEIPEDDVEYSFEERRAGFVLPKTHIKSIQV</sequence>
<dbReference type="GO" id="GO:0005874">
    <property type="term" value="C:microtubule"/>
    <property type="evidence" value="ECO:0007669"/>
    <property type="project" value="UniProtKB-KW"/>
</dbReference>
<evidence type="ECO:0000313" key="11">
    <source>
        <dbReference type="Proteomes" id="UP000504603"/>
    </source>
</evidence>
<dbReference type="GO" id="GO:0005737">
    <property type="term" value="C:cytoplasm"/>
    <property type="evidence" value="ECO:0007669"/>
    <property type="project" value="TreeGrafter"/>
</dbReference>
<dbReference type="Proteomes" id="UP000504603">
    <property type="component" value="Unplaced"/>
</dbReference>
<feature type="coiled-coil region" evidence="9">
    <location>
        <begin position="155"/>
        <end position="182"/>
    </location>
</feature>